<name>A0ABV3DC89_9ACTN</name>
<organism evidence="1 2">
    <name type="scientific">Streptodolium elevatio</name>
    <dbReference type="NCBI Taxonomy" id="3157996"/>
    <lineage>
        <taxon>Bacteria</taxon>
        <taxon>Bacillati</taxon>
        <taxon>Actinomycetota</taxon>
        <taxon>Actinomycetes</taxon>
        <taxon>Kitasatosporales</taxon>
        <taxon>Streptomycetaceae</taxon>
        <taxon>Streptodolium</taxon>
    </lineage>
</organism>
<dbReference type="InterPro" id="IPR019587">
    <property type="entry name" value="Polyketide_cyclase/dehydratase"/>
</dbReference>
<dbReference type="Gene3D" id="3.30.530.20">
    <property type="match status" value="1"/>
</dbReference>
<keyword evidence="2" id="KW-1185">Reference proteome</keyword>
<reference evidence="1 2" key="1">
    <citation type="submission" date="2024-06" db="EMBL/GenBank/DDBJ databases">
        <title>The Natural Products Discovery Center: Release of the First 8490 Sequenced Strains for Exploring Actinobacteria Biosynthetic Diversity.</title>
        <authorList>
            <person name="Kalkreuter E."/>
            <person name="Kautsar S.A."/>
            <person name="Yang D."/>
            <person name="Bader C.D."/>
            <person name="Teijaro C.N."/>
            <person name="Fluegel L."/>
            <person name="Davis C.M."/>
            <person name="Simpson J.R."/>
            <person name="Lauterbach L."/>
            <person name="Steele A.D."/>
            <person name="Gui C."/>
            <person name="Meng S."/>
            <person name="Li G."/>
            <person name="Viehrig K."/>
            <person name="Ye F."/>
            <person name="Su P."/>
            <person name="Kiefer A.F."/>
            <person name="Nichols A."/>
            <person name="Cepeda A.J."/>
            <person name="Yan W."/>
            <person name="Fan B."/>
            <person name="Jiang Y."/>
            <person name="Adhikari A."/>
            <person name="Zheng C.-J."/>
            <person name="Schuster L."/>
            <person name="Cowan T.M."/>
            <person name="Smanski M.J."/>
            <person name="Chevrette M.G."/>
            <person name="De Carvalho L.P.S."/>
            <person name="Shen B."/>
        </authorList>
    </citation>
    <scope>NUCLEOTIDE SEQUENCE [LARGE SCALE GENOMIC DNA]</scope>
    <source>
        <strain evidence="1 2">NPDC048946</strain>
    </source>
</reference>
<comment type="caution">
    <text evidence="1">The sequence shown here is derived from an EMBL/GenBank/DDBJ whole genome shotgun (WGS) entry which is preliminary data.</text>
</comment>
<accession>A0ABV3DC89</accession>
<dbReference type="Pfam" id="PF10604">
    <property type="entry name" value="Polyketide_cyc2"/>
    <property type="match status" value="1"/>
</dbReference>
<sequence length="147" mass="15781">MRFETRIDVAATPEEVWAQLADVAAWPEFIPTMSTVTLLEDGPIGVGSTARIKQPGMPAFVWRVTEWTPGASFTWQTVSPGVTTVATHSIHPEDGDGDGTSVLLGVVQTGWLAPLIALTTGSRTRRYVTTEAASLKERCEKGRPGTA</sequence>
<dbReference type="Proteomes" id="UP001551482">
    <property type="component" value="Unassembled WGS sequence"/>
</dbReference>
<dbReference type="SUPFAM" id="SSF55961">
    <property type="entry name" value="Bet v1-like"/>
    <property type="match status" value="1"/>
</dbReference>
<dbReference type="RefSeq" id="WP_358350735.1">
    <property type="nucleotide sequence ID" value="NZ_JBEZFP010000013.1"/>
</dbReference>
<dbReference type="InterPro" id="IPR023393">
    <property type="entry name" value="START-like_dom_sf"/>
</dbReference>
<evidence type="ECO:0000313" key="2">
    <source>
        <dbReference type="Proteomes" id="UP001551482"/>
    </source>
</evidence>
<dbReference type="EMBL" id="JBEZFP010000013">
    <property type="protein sequence ID" value="MEU8133373.1"/>
    <property type="molecule type" value="Genomic_DNA"/>
</dbReference>
<evidence type="ECO:0000313" key="1">
    <source>
        <dbReference type="EMBL" id="MEU8133373.1"/>
    </source>
</evidence>
<gene>
    <name evidence="1" type="ORF">AB0C36_07685</name>
</gene>
<protein>
    <submittedName>
        <fullName evidence="1">SRPBCC family protein</fullName>
    </submittedName>
</protein>
<proteinExistence type="predicted"/>